<sequence>MRTRRSAGGTALAAIAASVTLFASPAQAQGQAQDQSQSQSQTSVVLPVTSHWQTLADSRHVYVSAPGQDSVVATDHDGQVIKTVEGLDGARGMTLTADESHLYVALPEADAIAEIDTVTLTETRRFLTGTDTEPENLALAGGRLWFSYQATVFDSGIGSVAVAETAPSVDLDDNPVWYGKPRLASSPGAPDRLVAAESAGAAGMRVYDVASGTAEEIAYTDGVVDVEDLAVTADGSSAITANGGTYYHQRWSLPDLTEETGYDTGAYPNAVSIASDGTVAAGVMASGDWDIFVYRPGETAPFRTVSLNYGHMELLERGVAWVPDGSRLFGTRFPYSGEVVLDIIDDVHKANSDITLTAPQTHPYGQPVTISGKLTSLVPFPKHKVVTVRRNNEPLTTVKVKSDGSFHFTDLPADYMRYPEYVVTYAGDAEHVSGRAAVTVEIVT</sequence>
<dbReference type="Proteomes" id="UP000002968">
    <property type="component" value="Unassembled WGS sequence"/>
</dbReference>
<feature type="signal peptide" evidence="1">
    <location>
        <begin position="1"/>
        <end position="28"/>
    </location>
</feature>
<keyword evidence="3" id="KW-1185">Reference proteome</keyword>
<dbReference type="AlphaFoldDB" id="D9XVI9"/>
<dbReference type="SUPFAM" id="SSF63829">
    <property type="entry name" value="Calcium-dependent phosphotriesterase"/>
    <property type="match status" value="1"/>
</dbReference>
<feature type="chain" id="PRO_5003132526" evidence="1">
    <location>
        <begin position="29"/>
        <end position="444"/>
    </location>
</feature>
<dbReference type="Gene3D" id="2.130.10.10">
    <property type="entry name" value="YVTN repeat-like/Quinoprotein amine dehydrogenase"/>
    <property type="match status" value="2"/>
</dbReference>
<protein>
    <submittedName>
        <fullName evidence="2">Uncharacterized protein</fullName>
    </submittedName>
</protein>
<dbReference type="HOGENOM" id="CLU_027798_0_0_11"/>
<name>D9XVI9_9ACTN</name>
<dbReference type="EMBL" id="GG657758">
    <property type="protein sequence ID" value="EFL40882.1"/>
    <property type="molecule type" value="Genomic_DNA"/>
</dbReference>
<accession>D9XVI9</accession>
<proteinExistence type="predicted"/>
<keyword evidence="1" id="KW-0732">Signal</keyword>
<evidence type="ECO:0000313" key="2">
    <source>
        <dbReference type="EMBL" id="EFL40882.1"/>
    </source>
</evidence>
<dbReference type="eggNOG" id="COG3391">
    <property type="taxonomic scope" value="Bacteria"/>
</dbReference>
<gene>
    <name evidence="2" type="ORF">SSRG_03686</name>
</gene>
<evidence type="ECO:0000256" key="1">
    <source>
        <dbReference type="SAM" id="SignalP"/>
    </source>
</evidence>
<evidence type="ECO:0000313" key="3">
    <source>
        <dbReference type="Proteomes" id="UP000002968"/>
    </source>
</evidence>
<dbReference type="STRING" id="467200.SSRG_03686"/>
<dbReference type="InterPro" id="IPR015943">
    <property type="entry name" value="WD40/YVTN_repeat-like_dom_sf"/>
</dbReference>
<organism evidence="2 3">
    <name type="scientific">Streptomyces griseoflavus Tu4000</name>
    <dbReference type="NCBI Taxonomy" id="467200"/>
    <lineage>
        <taxon>Bacteria</taxon>
        <taxon>Bacillati</taxon>
        <taxon>Actinomycetota</taxon>
        <taxon>Actinomycetes</taxon>
        <taxon>Kitasatosporales</taxon>
        <taxon>Streptomycetaceae</taxon>
        <taxon>Streptomyces</taxon>
    </lineage>
</organism>
<reference evidence="2" key="1">
    <citation type="submission" date="2009-02" db="EMBL/GenBank/DDBJ databases">
        <title>Annotation of Streptomyces griseoflavus strain Tu4000.</title>
        <authorList>
            <consortium name="The Broad Institute Genome Sequencing Platform"/>
            <consortium name="Broad Institute Microbial Sequencing Center"/>
            <person name="Fischbach M."/>
            <person name="Godfrey P."/>
            <person name="Ward D."/>
            <person name="Young S."/>
            <person name="Zeng Q."/>
            <person name="Koehrsen M."/>
            <person name="Alvarado L."/>
            <person name="Berlin A.M."/>
            <person name="Bochicchio J."/>
            <person name="Borenstein D."/>
            <person name="Chapman S.B."/>
            <person name="Chen Z."/>
            <person name="Engels R."/>
            <person name="Freedman E."/>
            <person name="Gellesch M."/>
            <person name="Goldberg J."/>
            <person name="Griggs A."/>
            <person name="Gujja S."/>
            <person name="Heilman E.R."/>
            <person name="Heiman D.I."/>
            <person name="Hepburn T.A."/>
            <person name="Howarth C."/>
            <person name="Jen D."/>
            <person name="Larson L."/>
            <person name="Lewis B."/>
            <person name="Mehta T."/>
            <person name="Park D."/>
            <person name="Pearson M."/>
            <person name="Richards J."/>
            <person name="Roberts A."/>
            <person name="Saif S."/>
            <person name="Shea T.D."/>
            <person name="Shenoy N."/>
            <person name="Sisk P."/>
            <person name="Stolte C."/>
            <person name="Sykes S.N."/>
            <person name="Thomson T."/>
            <person name="Walk T."/>
            <person name="White J."/>
            <person name="Yandava C."/>
            <person name="Straight P."/>
            <person name="Clardy J."/>
            <person name="Hung D."/>
            <person name="Kolter R."/>
            <person name="Mekalanos J."/>
            <person name="Walker S."/>
            <person name="Walsh C.T."/>
            <person name="Wieland-Brown L.C."/>
            <person name="Haas B."/>
            <person name="Nusbaum C."/>
            <person name="Birren B."/>
        </authorList>
    </citation>
    <scope>NUCLEOTIDE SEQUENCE [LARGE SCALE GENOMIC DNA]</scope>
    <source>
        <strain evidence="2">Tu4000</strain>
    </source>
</reference>